<evidence type="ECO:0000256" key="6">
    <source>
        <dbReference type="ARBA" id="ARBA00022759"/>
    </source>
</evidence>
<accession>A0ABM1MXZ7</accession>
<comment type="function">
    <text evidence="13">Interacts with EME1 to form a DNA structure-specific endonuclease with substrate preference for branched DNA structures with a 5'-end at the branch nick. Typical substrates include 3'-flap structures, D-loops, replication forks and nicked Holliday junctions. May be required in mitosis for the processing of stalled or collapsed replication fork intermediates. May be required in meiosis for the repair of meiosis-specific double strand breaks subsequent to single-end invasion (SEI).</text>
</comment>
<keyword evidence="10 13" id="KW-0233">DNA recombination</keyword>
<dbReference type="InterPro" id="IPR011335">
    <property type="entry name" value="Restrct_endonuc-II-like"/>
</dbReference>
<dbReference type="Gene3D" id="1.10.150.670">
    <property type="entry name" value="Crossover junction endonuclease EME1, DNA-binding domain"/>
    <property type="match status" value="1"/>
</dbReference>
<dbReference type="Pfam" id="PF14716">
    <property type="entry name" value="HHH_8"/>
    <property type="match status" value="1"/>
</dbReference>
<evidence type="ECO:0000256" key="12">
    <source>
        <dbReference type="ARBA" id="ARBA00023242"/>
    </source>
</evidence>
<dbReference type="CDD" id="cd20074">
    <property type="entry name" value="XPF_nuclease_Mus81"/>
    <property type="match status" value="1"/>
</dbReference>
<dbReference type="InterPro" id="IPR042530">
    <property type="entry name" value="EME1/EME2_C"/>
</dbReference>
<dbReference type="SUPFAM" id="SSF52980">
    <property type="entry name" value="Restriction endonuclease-like"/>
    <property type="match status" value="1"/>
</dbReference>
<name>A0ABM1MXZ7_NICVS</name>
<keyword evidence="16" id="KW-1185">Reference proteome</keyword>
<dbReference type="InterPro" id="IPR047417">
    <property type="entry name" value="WHD_MUS81"/>
</dbReference>
<evidence type="ECO:0000256" key="9">
    <source>
        <dbReference type="ARBA" id="ARBA00022842"/>
    </source>
</evidence>
<dbReference type="CDD" id="cd21036">
    <property type="entry name" value="WH_MUS81"/>
    <property type="match status" value="1"/>
</dbReference>
<dbReference type="PANTHER" id="PTHR13451:SF0">
    <property type="entry name" value="CROSSOVER JUNCTION ENDONUCLEASE MUS81"/>
    <property type="match status" value="1"/>
</dbReference>
<dbReference type="Pfam" id="PF21292">
    <property type="entry name" value="EME1-MUS81_C"/>
    <property type="match status" value="1"/>
</dbReference>
<dbReference type="Pfam" id="PF02732">
    <property type="entry name" value="ERCC4"/>
    <property type="match status" value="1"/>
</dbReference>
<evidence type="ECO:0000256" key="14">
    <source>
        <dbReference type="SAM" id="MobiDB-lite"/>
    </source>
</evidence>
<feature type="region of interest" description="Disordered" evidence="14">
    <location>
        <begin position="225"/>
        <end position="244"/>
    </location>
</feature>
<feature type="region of interest" description="Disordered" evidence="14">
    <location>
        <begin position="81"/>
        <end position="115"/>
    </location>
</feature>
<dbReference type="RefSeq" id="XP_017779447.1">
    <property type="nucleotide sequence ID" value="XM_017923958.1"/>
</dbReference>
<sequence length="537" mass="61760">MNTQRVTIKLKNPNPLFEEWLLEWRNKEKEKQSKMYKCYDNALEAMKKYPLPLETGKDCMILQGFGTKLCNMIDDKLKQHRKHDVQKSNDNNLVVCDEPNKKKQKKSPSKSEYTPTNRSGAYAILIALYKSRLAYDVGQQLKNEIIEVAQKYCDKSFMKSDGSSHYTAWSSMSTLITKKLVIKEGNPAKYSLTDEGYELSQKLDLQLNENEDCAIVKKLDIPNKKDVSKESNGKKLPKQTKSKIKETTEETVLNDIFLTAGTFHIYLLVDKQETSGSNKDPVDDETVYELNKLNVDYEVRHLKIGDYAWICKDRNSGEELILPYIVERKRMDDFGASIKDGRFHEQKFRLKQCGIQNLIYLVESIDNNKHTGLPLTTLHQAATNTLIQDGFSVKFTDSLKDTLQYLASFTRILINIYKDKTLMACPKEDLINTSIQDDLFPLMTFKEFNISSSKNKKFKVRDMFIKQLLQLKGLSVDKALAITGVYPTPKALYMKYLEISNSEAENLLSNINFGKLNKKVGPVISKSIYQLYNLKSY</sequence>
<keyword evidence="8 13" id="KW-0378">Hydrolase</keyword>
<comment type="cofactor">
    <cofactor evidence="1 13">
        <name>Mg(2+)</name>
        <dbReference type="ChEBI" id="CHEBI:18420"/>
    </cofactor>
</comment>
<dbReference type="Gene3D" id="3.40.50.10130">
    <property type="match status" value="1"/>
</dbReference>
<keyword evidence="6 13" id="KW-0255">Endonuclease</keyword>
<keyword evidence="11 13" id="KW-0234">DNA repair</keyword>
<dbReference type="Gene3D" id="1.10.150.110">
    <property type="entry name" value="DNA polymerase beta, N-terminal domain-like"/>
    <property type="match status" value="1"/>
</dbReference>
<evidence type="ECO:0000256" key="11">
    <source>
        <dbReference type="ARBA" id="ARBA00023204"/>
    </source>
</evidence>
<evidence type="ECO:0000256" key="4">
    <source>
        <dbReference type="ARBA" id="ARBA00022722"/>
    </source>
</evidence>
<comment type="subcellular location">
    <subcellularLocation>
        <location evidence="2 13">Nucleus</location>
    </subcellularLocation>
</comment>
<proteinExistence type="inferred from homology"/>
<dbReference type="EC" id="3.1.22.-" evidence="13"/>
<keyword evidence="9 13" id="KW-0460">Magnesium</keyword>
<feature type="domain" description="ERCC4" evidence="15">
    <location>
        <begin position="266"/>
        <end position="366"/>
    </location>
</feature>
<evidence type="ECO:0000256" key="7">
    <source>
        <dbReference type="ARBA" id="ARBA00022763"/>
    </source>
</evidence>
<dbReference type="InterPro" id="IPR036388">
    <property type="entry name" value="WH-like_DNA-bd_sf"/>
</dbReference>
<keyword evidence="5 13" id="KW-0479">Metal-binding</keyword>
<dbReference type="GO" id="GO:0004519">
    <property type="term" value="F:endonuclease activity"/>
    <property type="evidence" value="ECO:0007669"/>
    <property type="project" value="UniProtKB-KW"/>
</dbReference>
<keyword evidence="7 13" id="KW-0227">DNA damage</keyword>
<protein>
    <recommendedName>
        <fullName evidence="13">Crossover junction endonuclease MUS81</fullName>
        <ecNumber evidence="13">3.1.22.-</ecNumber>
    </recommendedName>
</protein>
<evidence type="ECO:0000259" key="15">
    <source>
        <dbReference type="SMART" id="SM00891"/>
    </source>
</evidence>
<evidence type="ECO:0000256" key="5">
    <source>
        <dbReference type="ARBA" id="ARBA00022723"/>
    </source>
</evidence>
<keyword evidence="4 13" id="KW-0540">Nuclease</keyword>
<dbReference type="Proteomes" id="UP000695000">
    <property type="component" value="Unplaced"/>
</dbReference>
<dbReference type="InterPro" id="IPR010996">
    <property type="entry name" value="HHH_MUS81"/>
</dbReference>
<evidence type="ECO:0000256" key="2">
    <source>
        <dbReference type="ARBA" id="ARBA00004123"/>
    </source>
</evidence>
<evidence type="ECO:0000256" key="10">
    <source>
        <dbReference type="ARBA" id="ARBA00023172"/>
    </source>
</evidence>
<dbReference type="InterPro" id="IPR027421">
    <property type="entry name" value="DNA_pol_lamdba_lyase_dom_sf"/>
</dbReference>
<evidence type="ECO:0000256" key="1">
    <source>
        <dbReference type="ARBA" id="ARBA00001946"/>
    </source>
</evidence>
<evidence type="ECO:0000313" key="16">
    <source>
        <dbReference type="Proteomes" id="UP000695000"/>
    </source>
</evidence>
<gene>
    <name evidence="17" type="primary">LOC108564811</name>
</gene>
<dbReference type="Pfam" id="PF21136">
    <property type="entry name" value="WHD_MUS81"/>
    <property type="match status" value="1"/>
</dbReference>
<keyword evidence="12 13" id="KW-0539">Nucleus</keyword>
<dbReference type="Gene3D" id="1.10.10.10">
    <property type="entry name" value="Winged helix-like DNA-binding domain superfamily/Winged helix DNA-binding domain"/>
    <property type="match status" value="1"/>
</dbReference>
<dbReference type="SUPFAM" id="SSF47802">
    <property type="entry name" value="DNA polymerase beta, N-terminal domain-like"/>
    <property type="match status" value="1"/>
</dbReference>
<reference evidence="17" key="1">
    <citation type="submission" date="2025-08" db="UniProtKB">
        <authorList>
            <consortium name="RefSeq"/>
        </authorList>
    </citation>
    <scope>IDENTIFICATION</scope>
    <source>
        <tissue evidence="17">Whole Larva</tissue>
    </source>
</reference>
<dbReference type="InterPro" id="IPR047416">
    <property type="entry name" value="XPF_nuclease_Mus81"/>
</dbReference>
<comment type="similarity">
    <text evidence="3 13">Belongs to the XPF family.</text>
</comment>
<evidence type="ECO:0000256" key="8">
    <source>
        <dbReference type="ARBA" id="ARBA00022801"/>
    </source>
</evidence>
<dbReference type="SMART" id="SM00891">
    <property type="entry name" value="ERCC4"/>
    <property type="match status" value="1"/>
</dbReference>
<evidence type="ECO:0000256" key="3">
    <source>
        <dbReference type="ARBA" id="ARBA00010015"/>
    </source>
</evidence>
<dbReference type="PANTHER" id="PTHR13451">
    <property type="entry name" value="CLASS II CROSSOVER JUNCTION ENDONUCLEASE MUS81"/>
    <property type="match status" value="1"/>
</dbReference>
<comment type="subunit">
    <text evidence="13">Interacts with EME1.</text>
</comment>
<dbReference type="InterPro" id="IPR033309">
    <property type="entry name" value="Mus81"/>
</dbReference>
<dbReference type="GeneID" id="108564811"/>
<organism evidence="16 17">
    <name type="scientific">Nicrophorus vespilloides</name>
    <name type="common">Boreal carrion beetle</name>
    <dbReference type="NCBI Taxonomy" id="110193"/>
    <lineage>
        <taxon>Eukaryota</taxon>
        <taxon>Metazoa</taxon>
        <taxon>Ecdysozoa</taxon>
        <taxon>Arthropoda</taxon>
        <taxon>Hexapoda</taxon>
        <taxon>Insecta</taxon>
        <taxon>Pterygota</taxon>
        <taxon>Neoptera</taxon>
        <taxon>Endopterygota</taxon>
        <taxon>Coleoptera</taxon>
        <taxon>Polyphaga</taxon>
        <taxon>Staphyliniformia</taxon>
        <taxon>Silphidae</taxon>
        <taxon>Nicrophorinae</taxon>
        <taxon>Nicrophorus</taxon>
    </lineage>
</organism>
<evidence type="ECO:0000313" key="17">
    <source>
        <dbReference type="RefSeq" id="XP_017779447.1"/>
    </source>
</evidence>
<evidence type="ECO:0000256" key="13">
    <source>
        <dbReference type="RuleBase" id="RU369042"/>
    </source>
</evidence>
<dbReference type="InterPro" id="IPR006166">
    <property type="entry name" value="ERCC4_domain"/>
</dbReference>